<dbReference type="SUPFAM" id="SSF48403">
    <property type="entry name" value="Ankyrin repeat"/>
    <property type="match status" value="2"/>
</dbReference>
<evidence type="ECO:0000256" key="3">
    <source>
        <dbReference type="PROSITE-ProRule" id="PRU00023"/>
    </source>
</evidence>
<accession>A0A317SHN5</accession>
<dbReference type="PROSITE" id="PS50297">
    <property type="entry name" value="ANK_REP_REGION"/>
    <property type="match status" value="2"/>
</dbReference>
<dbReference type="OrthoDB" id="341259at2759"/>
<keyword evidence="1" id="KW-0677">Repeat</keyword>
<dbReference type="PANTHER" id="PTHR24198:SF165">
    <property type="entry name" value="ANKYRIN REPEAT-CONTAINING PROTEIN-RELATED"/>
    <property type="match status" value="1"/>
</dbReference>
<dbReference type="STRING" id="42249.A0A317SHN5"/>
<dbReference type="InterPro" id="IPR002110">
    <property type="entry name" value="Ankyrin_rpt"/>
</dbReference>
<keyword evidence="2 3" id="KW-0040">ANK repeat</keyword>
<dbReference type="Proteomes" id="UP000246991">
    <property type="component" value="Unassembled WGS sequence"/>
</dbReference>
<dbReference type="Pfam" id="PF13637">
    <property type="entry name" value="Ank_4"/>
    <property type="match status" value="1"/>
</dbReference>
<feature type="repeat" description="ANK" evidence="3">
    <location>
        <begin position="350"/>
        <end position="383"/>
    </location>
</feature>
<gene>
    <name evidence="5" type="ORF">C7212DRAFT_284160</name>
</gene>
<dbReference type="InterPro" id="IPR001810">
    <property type="entry name" value="F-box_dom"/>
</dbReference>
<proteinExistence type="predicted"/>
<feature type="repeat" description="ANK" evidence="3">
    <location>
        <begin position="152"/>
        <end position="173"/>
    </location>
</feature>
<dbReference type="PROSITE" id="PS50181">
    <property type="entry name" value="FBOX"/>
    <property type="match status" value="1"/>
</dbReference>
<dbReference type="SMART" id="SM00248">
    <property type="entry name" value="ANK"/>
    <property type="match status" value="9"/>
</dbReference>
<name>A0A317SHN5_9PEZI</name>
<evidence type="ECO:0000313" key="6">
    <source>
        <dbReference type="Proteomes" id="UP000246991"/>
    </source>
</evidence>
<dbReference type="EMBL" id="PYWC01000074">
    <property type="protein sequence ID" value="PWW73768.1"/>
    <property type="molecule type" value="Genomic_DNA"/>
</dbReference>
<sequence>MSLLDLPNELVLLISAHLETPELNSLLKTNYRFAALLNQDLWGRVLALSMFRARNVLLHVVSSHNRVGLQRLLAGGIKDHIGEKFWIEVIHRVAADESGKCLSTLLDCGVDPNTRYSDCRTILSHAAEAGCVNVVQTLITRNDVDVNVLDRAGKGPLSLAARSGHKEVVELLLGHKDISINSTDCLSQTALLCASISGRTEVVEVLLANPHLELNVRDIYGCTTLCWACGGGYSDIVRLLLADKRIDYSQRNAPDLAPLDVAASSGHVEIVSMLLELDDIDVNKHWPLYSAVNFKAEEVVKVLLDDKRVDVNQGPGGDRPLGLAIRRRCEPMIRLLLGRKDVLVNISISNGETPLCVAASEGNKPLLQLLLAHPGIDVNQVDC</sequence>
<dbReference type="Pfam" id="PF12796">
    <property type="entry name" value="Ank_2"/>
    <property type="match status" value="2"/>
</dbReference>
<keyword evidence="6" id="KW-1185">Reference proteome</keyword>
<protein>
    <submittedName>
        <fullName evidence="5">Ankyrin</fullName>
    </submittedName>
</protein>
<evidence type="ECO:0000259" key="4">
    <source>
        <dbReference type="PROSITE" id="PS50181"/>
    </source>
</evidence>
<evidence type="ECO:0000256" key="1">
    <source>
        <dbReference type="ARBA" id="ARBA00022737"/>
    </source>
</evidence>
<dbReference type="PROSITE" id="PS50088">
    <property type="entry name" value="ANK_REPEAT"/>
    <property type="match status" value="2"/>
</dbReference>
<dbReference type="PANTHER" id="PTHR24198">
    <property type="entry name" value="ANKYRIN REPEAT AND PROTEIN KINASE DOMAIN-CONTAINING PROTEIN"/>
    <property type="match status" value="1"/>
</dbReference>
<dbReference type="AlphaFoldDB" id="A0A317SHN5"/>
<comment type="caution">
    <text evidence="5">The sequence shown here is derived from an EMBL/GenBank/DDBJ whole genome shotgun (WGS) entry which is preliminary data.</text>
</comment>
<dbReference type="InterPro" id="IPR036770">
    <property type="entry name" value="Ankyrin_rpt-contain_sf"/>
</dbReference>
<organism evidence="5 6">
    <name type="scientific">Tuber magnatum</name>
    <name type="common">white Piedmont truffle</name>
    <dbReference type="NCBI Taxonomy" id="42249"/>
    <lineage>
        <taxon>Eukaryota</taxon>
        <taxon>Fungi</taxon>
        <taxon>Dikarya</taxon>
        <taxon>Ascomycota</taxon>
        <taxon>Pezizomycotina</taxon>
        <taxon>Pezizomycetes</taxon>
        <taxon>Pezizales</taxon>
        <taxon>Tuberaceae</taxon>
        <taxon>Tuber</taxon>
    </lineage>
</organism>
<dbReference type="Pfam" id="PF00023">
    <property type="entry name" value="Ank"/>
    <property type="match status" value="1"/>
</dbReference>
<feature type="domain" description="F-box" evidence="4">
    <location>
        <begin position="1"/>
        <end position="45"/>
    </location>
</feature>
<evidence type="ECO:0000256" key="2">
    <source>
        <dbReference type="ARBA" id="ARBA00023043"/>
    </source>
</evidence>
<reference evidence="5 6" key="1">
    <citation type="submission" date="2018-03" db="EMBL/GenBank/DDBJ databases">
        <title>Genomes of Pezizomycetes fungi and the evolution of truffles.</title>
        <authorList>
            <person name="Murat C."/>
            <person name="Payen T."/>
            <person name="Noel B."/>
            <person name="Kuo A."/>
            <person name="Martin F.M."/>
        </authorList>
    </citation>
    <scope>NUCLEOTIDE SEQUENCE [LARGE SCALE GENOMIC DNA]</scope>
    <source>
        <strain evidence="5">091103-1</strain>
    </source>
</reference>
<evidence type="ECO:0000313" key="5">
    <source>
        <dbReference type="EMBL" id="PWW73768.1"/>
    </source>
</evidence>
<dbReference type="Gene3D" id="1.25.40.20">
    <property type="entry name" value="Ankyrin repeat-containing domain"/>
    <property type="match status" value="3"/>
</dbReference>
<feature type="non-terminal residue" evidence="5">
    <location>
        <position position="383"/>
    </location>
</feature>